<dbReference type="GO" id="GO:0004368">
    <property type="term" value="F:glycerol-3-phosphate dehydrogenase (quinone) activity"/>
    <property type="evidence" value="ECO:0007669"/>
    <property type="project" value="UniProtKB-EC"/>
</dbReference>
<dbReference type="PANTHER" id="PTHR11985">
    <property type="entry name" value="GLYCEROL-3-PHOSPHATE DEHYDROGENASE"/>
    <property type="match status" value="1"/>
</dbReference>
<dbReference type="PANTHER" id="PTHR11985:SF15">
    <property type="entry name" value="GLYCEROL-3-PHOSPHATE DEHYDROGENASE, MITOCHONDRIAL"/>
    <property type="match status" value="1"/>
</dbReference>
<dbReference type="InterPro" id="IPR036188">
    <property type="entry name" value="FAD/NAD-bd_sf"/>
</dbReference>
<evidence type="ECO:0000256" key="1">
    <source>
        <dbReference type="ARBA" id="ARBA00001974"/>
    </source>
</evidence>
<evidence type="ECO:0000313" key="16">
    <source>
        <dbReference type="EMBL" id="CDW31058.1"/>
    </source>
</evidence>
<dbReference type="EMBL" id="HACA01013697">
    <property type="protein sequence ID" value="CDW31058.1"/>
    <property type="molecule type" value="Transcribed_RNA"/>
</dbReference>
<reference evidence="16" key="1">
    <citation type="submission" date="2014-05" db="EMBL/GenBank/DDBJ databases">
        <authorList>
            <person name="Chronopoulou M."/>
        </authorList>
    </citation>
    <scope>NUCLEOTIDE SEQUENCE</scope>
    <source>
        <tissue evidence="16">Whole organism</tissue>
    </source>
</reference>
<comment type="subcellular location">
    <subcellularLocation>
        <location evidence="2">Mitochondrion</location>
    </subcellularLocation>
</comment>
<dbReference type="AlphaFoldDB" id="A0A0K2TYI3"/>
<dbReference type="PROSITE" id="PS00018">
    <property type="entry name" value="EF_HAND_1"/>
    <property type="match status" value="1"/>
</dbReference>
<dbReference type="FunFam" id="3.30.9.10:FF:000001">
    <property type="entry name" value="Glycerol-3-phosphate dehydrogenase"/>
    <property type="match status" value="1"/>
</dbReference>
<evidence type="ECO:0000259" key="15">
    <source>
        <dbReference type="PROSITE" id="PS50222"/>
    </source>
</evidence>
<dbReference type="SUPFAM" id="SSF47473">
    <property type="entry name" value="EF-hand"/>
    <property type="match status" value="1"/>
</dbReference>
<accession>A0A0K2TYI3</accession>
<comment type="similarity">
    <text evidence="4 14">Belongs to the FAD-dependent glycerol-3-phosphate dehydrogenase family.</text>
</comment>
<dbReference type="PRINTS" id="PR01001">
    <property type="entry name" value="FADG3PDH"/>
</dbReference>
<evidence type="ECO:0000256" key="9">
    <source>
        <dbReference type="ARBA" id="ARBA00022827"/>
    </source>
</evidence>
<dbReference type="Pfam" id="PF16901">
    <property type="entry name" value="DAO_C"/>
    <property type="match status" value="1"/>
</dbReference>
<dbReference type="Pfam" id="PF13499">
    <property type="entry name" value="EF-hand_7"/>
    <property type="match status" value="1"/>
</dbReference>
<evidence type="ECO:0000256" key="14">
    <source>
        <dbReference type="RuleBase" id="RU361217"/>
    </source>
</evidence>
<dbReference type="Gene3D" id="3.50.50.60">
    <property type="entry name" value="FAD/NAD(P)-binding domain"/>
    <property type="match status" value="1"/>
</dbReference>
<keyword evidence="12 14" id="KW-0560">Oxidoreductase</keyword>
<keyword evidence="11" id="KW-0809">Transit peptide</keyword>
<feature type="domain" description="EF-hand" evidence="15">
    <location>
        <begin position="622"/>
        <end position="657"/>
    </location>
</feature>
<evidence type="ECO:0000256" key="10">
    <source>
        <dbReference type="ARBA" id="ARBA00022837"/>
    </source>
</evidence>
<evidence type="ECO:0000256" key="5">
    <source>
        <dbReference type="ARBA" id="ARBA00013029"/>
    </source>
</evidence>
<dbReference type="InterPro" id="IPR002048">
    <property type="entry name" value="EF_hand_dom"/>
</dbReference>
<evidence type="ECO:0000256" key="11">
    <source>
        <dbReference type="ARBA" id="ARBA00022946"/>
    </source>
</evidence>
<keyword evidence="13" id="KW-0496">Mitochondrion</keyword>
<dbReference type="Gene3D" id="3.30.9.10">
    <property type="entry name" value="D-Amino Acid Oxidase, subunit A, domain 2"/>
    <property type="match status" value="1"/>
</dbReference>
<dbReference type="InterPro" id="IPR000447">
    <property type="entry name" value="G3P_DH_FAD-dep"/>
</dbReference>
<dbReference type="GO" id="GO:0006072">
    <property type="term" value="P:glycerol-3-phosphate metabolic process"/>
    <property type="evidence" value="ECO:0007669"/>
    <property type="project" value="UniProtKB-UniRule"/>
</dbReference>
<dbReference type="FunFam" id="1.10.8.870:FF:000001">
    <property type="entry name" value="Glycerol-3-phosphate dehydrogenase"/>
    <property type="match status" value="1"/>
</dbReference>
<dbReference type="InterPro" id="IPR006076">
    <property type="entry name" value="FAD-dep_OxRdtase"/>
</dbReference>
<evidence type="ECO:0000256" key="8">
    <source>
        <dbReference type="ARBA" id="ARBA00022737"/>
    </source>
</evidence>
<keyword evidence="7" id="KW-0479">Metal-binding</keyword>
<dbReference type="GO" id="GO:0005739">
    <property type="term" value="C:mitochondrion"/>
    <property type="evidence" value="ECO:0007669"/>
    <property type="project" value="UniProtKB-SubCell"/>
</dbReference>
<evidence type="ECO:0000256" key="4">
    <source>
        <dbReference type="ARBA" id="ARBA00007330"/>
    </source>
</evidence>
<proteinExistence type="inferred from homology"/>
<dbReference type="SUPFAM" id="SSF54373">
    <property type="entry name" value="FAD-linked reductases, C-terminal domain"/>
    <property type="match status" value="1"/>
</dbReference>
<protein>
    <recommendedName>
        <fullName evidence="5 14">Glycerol-3-phosphate dehydrogenase</fullName>
        <ecNumber evidence="5 14">1.1.5.3</ecNumber>
    </recommendedName>
</protein>
<dbReference type="PROSITE" id="PS00978">
    <property type="entry name" value="FAD_G3PDH_2"/>
    <property type="match status" value="1"/>
</dbReference>
<keyword evidence="8" id="KW-0677">Repeat</keyword>
<name>A0A0K2TYI3_LEPSM</name>
<dbReference type="OrthoDB" id="264015at2759"/>
<dbReference type="GO" id="GO:0005509">
    <property type="term" value="F:calcium ion binding"/>
    <property type="evidence" value="ECO:0007669"/>
    <property type="project" value="InterPro"/>
</dbReference>
<dbReference type="CDD" id="cd00051">
    <property type="entry name" value="EFh"/>
    <property type="match status" value="1"/>
</dbReference>
<evidence type="ECO:0000256" key="12">
    <source>
        <dbReference type="ARBA" id="ARBA00023002"/>
    </source>
</evidence>
<keyword evidence="9" id="KW-0274">FAD</keyword>
<keyword evidence="10" id="KW-0106">Calcium</keyword>
<dbReference type="InterPro" id="IPR031656">
    <property type="entry name" value="DAO_C"/>
</dbReference>
<dbReference type="Gene3D" id="1.10.238.10">
    <property type="entry name" value="EF-hand"/>
    <property type="match status" value="1"/>
</dbReference>
<comment type="catalytic activity">
    <reaction evidence="14">
        <text>a quinone + sn-glycerol 3-phosphate = dihydroxyacetone phosphate + a quinol</text>
        <dbReference type="Rhea" id="RHEA:18977"/>
        <dbReference type="ChEBI" id="CHEBI:24646"/>
        <dbReference type="ChEBI" id="CHEBI:57597"/>
        <dbReference type="ChEBI" id="CHEBI:57642"/>
        <dbReference type="ChEBI" id="CHEBI:132124"/>
        <dbReference type="EC" id="1.1.5.3"/>
    </reaction>
</comment>
<dbReference type="SUPFAM" id="SSF51905">
    <property type="entry name" value="FAD/NAD(P)-binding domain"/>
    <property type="match status" value="1"/>
</dbReference>
<dbReference type="InterPro" id="IPR011992">
    <property type="entry name" value="EF-hand-dom_pair"/>
</dbReference>
<dbReference type="InterPro" id="IPR018247">
    <property type="entry name" value="EF_Hand_1_Ca_BS"/>
</dbReference>
<comment type="pathway">
    <text evidence="3">Polyol metabolism; glycerol degradation.</text>
</comment>
<dbReference type="Pfam" id="PF01266">
    <property type="entry name" value="DAO"/>
    <property type="match status" value="1"/>
</dbReference>
<evidence type="ECO:0000256" key="6">
    <source>
        <dbReference type="ARBA" id="ARBA00022630"/>
    </source>
</evidence>
<evidence type="ECO:0000256" key="13">
    <source>
        <dbReference type="ARBA" id="ARBA00023128"/>
    </source>
</evidence>
<feature type="domain" description="EF-hand" evidence="15">
    <location>
        <begin position="658"/>
        <end position="693"/>
    </location>
</feature>
<dbReference type="EC" id="1.1.5.3" evidence="5 14"/>
<organism evidence="16">
    <name type="scientific">Lepeophtheirus salmonis</name>
    <name type="common">Salmon louse</name>
    <name type="synonym">Caligus salmonis</name>
    <dbReference type="NCBI Taxonomy" id="72036"/>
    <lineage>
        <taxon>Eukaryota</taxon>
        <taxon>Metazoa</taxon>
        <taxon>Ecdysozoa</taxon>
        <taxon>Arthropoda</taxon>
        <taxon>Crustacea</taxon>
        <taxon>Multicrustacea</taxon>
        <taxon>Hexanauplia</taxon>
        <taxon>Copepoda</taxon>
        <taxon>Siphonostomatoida</taxon>
        <taxon>Caligidae</taxon>
        <taxon>Lepeophtheirus</taxon>
    </lineage>
</organism>
<dbReference type="SMART" id="SM00054">
    <property type="entry name" value="EFh"/>
    <property type="match status" value="2"/>
</dbReference>
<evidence type="ECO:0000256" key="3">
    <source>
        <dbReference type="ARBA" id="ARBA00004745"/>
    </source>
</evidence>
<dbReference type="Gene3D" id="1.10.8.870">
    <property type="entry name" value="Alpha-glycerophosphate oxidase, cap domain"/>
    <property type="match status" value="1"/>
</dbReference>
<sequence length="726" mass="80914">MMKNANLKKILLGASGAVTLAGGAFFWSQILAEDRYAKKSLNHILKVNQSKNRRPKQKLVSRSENIASLKNKEYDVLIIGGGVTGSGCALDSITRGLSTALVELDDFGSGTSSRSTKLIHGGVRYLQKAIMNLDYEQYKMVEEALHERDNLLQIAPHLSFPLPIMLPVYKYWQIPYFWAGIKMYDFVSGDKCLKASYYLNKERALEQFPMLKNDSLKGAIVYYDGTHNDARMNLSIALTAARLGATLGNHIKVTNLVKNENGKVVGANVTDEITKDSWTIKAKCVINATGPFTDSIRKMDNNSVIDIVKPSSGVHIVLPEYYSPKNMGLLDPQTSDGRVIFFLPWQGLTIAGTTDSPCEITHSPAPTEKEIQFILNEVKNYLTPDIEIRRGDVLSAWSGIRPLVLDPNKKDTQSLVRNHIIHVSESGLITIAGGKWTTYRSMALETLDKAVEACHLSPKRDSQTDGLLLEGGHTWTPTSFIALVQDLGVDTEVATHLSQTYGDRAISVGKMAQLTGHKWPIAGKKLHPEFPYIEAEVRYAIKEYALTPVDVIARRLRLSFLNVQAAEEVLPRVVEIMAEELKWSESEKIKHMEDSLNFLRVEMGKDVNKRSRQKIHIDLSENDIKDATKSFNLLDRGSKGYVSVNDIRASLKKQGANLTREQVHSILSELDTNENGKVELDEYLQMVAAIKEGLISHSRLARVAQKEVYTSDHKYGEKMERSGGGV</sequence>
<keyword evidence="6 14" id="KW-0285">Flavoprotein</keyword>
<comment type="cofactor">
    <cofactor evidence="1 14">
        <name>FAD</name>
        <dbReference type="ChEBI" id="CHEBI:57692"/>
    </cofactor>
</comment>
<dbReference type="PROSITE" id="PS50222">
    <property type="entry name" value="EF_HAND_2"/>
    <property type="match status" value="2"/>
</dbReference>
<dbReference type="InterPro" id="IPR038299">
    <property type="entry name" value="DAO_C_sf"/>
</dbReference>
<dbReference type="PROSITE" id="PS00977">
    <property type="entry name" value="FAD_G3PDH_1"/>
    <property type="match status" value="1"/>
</dbReference>
<evidence type="ECO:0000256" key="7">
    <source>
        <dbReference type="ARBA" id="ARBA00022723"/>
    </source>
</evidence>
<evidence type="ECO:0000256" key="2">
    <source>
        <dbReference type="ARBA" id="ARBA00004173"/>
    </source>
</evidence>